<protein>
    <recommendedName>
        <fullName evidence="7">Palmitoyltransferase</fullName>
        <ecNumber evidence="7">2.3.1.225</ecNumber>
    </recommendedName>
</protein>
<dbReference type="AlphaFoldDB" id="A0A9K3LTT8"/>
<keyword evidence="6 7" id="KW-0012">Acyltransferase</keyword>
<reference evidence="10" key="2">
    <citation type="submission" date="2021-04" db="EMBL/GenBank/DDBJ databases">
        <authorList>
            <person name="Podell S."/>
        </authorList>
    </citation>
    <scope>NUCLEOTIDE SEQUENCE</scope>
    <source>
        <strain evidence="10">Hildebrandi</strain>
    </source>
</reference>
<dbReference type="GO" id="GO:0016020">
    <property type="term" value="C:membrane"/>
    <property type="evidence" value="ECO:0007669"/>
    <property type="project" value="UniProtKB-SubCell"/>
</dbReference>
<evidence type="ECO:0000256" key="8">
    <source>
        <dbReference type="SAM" id="MobiDB-lite"/>
    </source>
</evidence>
<name>A0A9K3LTT8_9STRA</name>
<keyword evidence="4 7" id="KW-1133">Transmembrane helix</keyword>
<evidence type="ECO:0000256" key="5">
    <source>
        <dbReference type="ARBA" id="ARBA00023136"/>
    </source>
</evidence>
<dbReference type="EC" id="2.3.1.225" evidence="7"/>
<dbReference type="InterPro" id="IPR039859">
    <property type="entry name" value="PFA4/ZDH16/20/ERF2-like"/>
</dbReference>
<feature type="transmembrane region" description="Helical" evidence="7">
    <location>
        <begin position="151"/>
        <end position="174"/>
    </location>
</feature>
<feature type="compositionally biased region" description="Polar residues" evidence="8">
    <location>
        <begin position="316"/>
        <end position="325"/>
    </location>
</feature>
<evidence type="ECO:0000313" key="11">
    <source>
        <dbReference type="Proteomes" id="UP000693970"/>
    </source>
</evidence>
<evidence type="ECO:0000256" key="3">
    <source>
        <dbReference type="ARBA" id="ARBA00022692"/>
    </source>
</evidence>
<dbReference type="GO" id="GO:0006612">
    <property type="term" value="P:protein targeting to membrane"/>
    <property type="evidence" value="ECO:0007669"/>
    <property type="project" value="TreeGrafter"/>
</dbReference>
<feature type="region of interest" description="Disordered" evidence="8">
    <location>
        <begin position="298"/>
        <end position="343"/>
    </location>
</feature>
<dbReference type="GO" id="GO:0005794">
    <property type="term" value="C:Golgi apparatus"/>
    <property type="evidence" value="ECO:0007669"/>
    <property type="project" value="TreeGrafter"/>
</dbReference>
<dbReference type="InterPro" id="IPR001594">
    <property type="entry name" value="Palmitoyltrfase_DHHC"/>
</dbReference>
<proteinExistence type="inferred from homology"/>
<dbReference type="OrthoDB" id="9909019at2759"/>
<dbReference type="GO" id="GO:0005783">
    <property type="term" value="C:endoplasmic reticulum"/>
    <property type="evidence" value="ECO:0007669"/>
    <property type="project" value="TreeGrafter"/>
</dbReference>
<keyword evidence="2 7" id="KW-0808">Transferase</keyword>
<accession>A0A9K3LTT8</accession>
<feature type="transmembrane region" description="Helical" evidence="7">
    <location>
        <begin position="194"/>
        <end position="220"/>
    </location>
</feature>
<comment type="subcellular location">
    <subcellularLocation>
        <location evidence="1">Membrane</location>
        <topology evidence="1">Multi-pass membrane protein</topology>
    </subcellularLocation>
</comment>
<keyword evidence="11" id="KW-1185">Reference proteome</keyword>
<feature type="transmembrane region" description="Helical" evidence="7">
    <location>
        <begin position="46"/>
        <end position="69"/>
    </location>
</feature>
<evidence type="ECO:0000256" key="6">
    <source>
        <dbReference type="ARBA" id="ARBA00023315"/>
    </source>
</evidence>
<dbReference type="PANTHER" id="PTHR22883:SF203">
    <property type="entry name" value="PALMITOYLTRANSFERASE"/>
    <property type="match status" value="1"/>
</dbReference>
<keyword evidence="3 7" id="KW-0812">Transmembrane</keyword>
<dbReference type="PANTHER" id="PTHR22883">
    <property type="entry name" value="ZINC FINGER DHHC DOMAIN CONTAINING PROTEIN"/>
    <property type="match status" value="1"/>
</dbReference>
<dbReference type="PROSITE" id="PS50216">
    <property type="entry name" value="DHHC"/>
    <property type="match status" value="1"/>
</dbReference>
<comment type="caution">
    <text evidence="10">The sequence shown here is derived from an EMBL/GenBank/DDBJ whole genome shotgun (WGS) entry which is preliminary data.</text>
</comment>
<evidence type="ECO:0000256" key="7">
    <source>
        <dbReference type="RuleBase" id="RU079119"/>
    </source>
</evidence>
<reference evidence="10" key="1">
    <citation type="journal article" date="2021" name="Sci. Rep.">
        <title>Diploid genomic architecture of Nitzschia inconspicua, an elite biomass production diatom.</title>
        <authorList>
            <person name="Oliver A."/>
            <person name="Podell S."/>
            <person name="Pinowska A."/>
            <person name="Traller J.C."/>
            <person name="Smith S.R."/>
            <person name="McClure R."/>
            <person name="Beliaev A."/>
            <person name="Bohutskyi P."/>
            <person name="Hill E.A."/>
            <person name="Rabines A."/>
            <person name="Zheng H."/>
            <person name="Allen L.Z."/>
            <person name="Kuo A."/>
            <person name="Grigoriev I.V."/>
            <person name="Allen A.E."/>
            <person name="Hazlebeck D."/>
            <person name="Allen E.E."/>
        </authorList>
    </citation>
    <scope>NUCLEOTIDE SEQUENCE</scope>
    <source>
        <strain evidence="10">Hildebrandi</strain>
    </source>
</reference>
<evidence type="ECO:0000259" key="9">
    <source>
        <dbReference type="Pfam" id="PF01529"/>
    </source>
</evidence>
<feature type="compositionally biased region" description="Acidic residues" evidence="8">
    <location>
        <begin position="326"/>
        <end position="343"/>
    </location>
</feature>
<dbReference type="GO" id="GO:0019706">
    <property type="term" value="F:protein-cysteine S-palmitoyltransferase activity"/>
    <property type="evidence" value="ECO:0007669"/>
    <property type="project" value="UniProtKB-EC"/>
</dbReference>
<dbReference type="EMBL" id="JAGRRH010000006">
    <property type="protein sequence ID" value="KAG7368464.1"/>
    <property type="molecule type" value="Genomic_DNA"/>
</dbReference>
<evidence type="ECO:0000313" key="10">
    <source>
        <dbReference type="EMBL" id="KAG7368464.1"/>
    </source>
</evidence>
<keyword evidence="5 7" id="KW-0472">Membrane</keyword>
<dbReference type="Pfam" id="PF01529">
    <property type="entry name" value="DHHC"/>
    <property type="match status" value="1"/>
</dbReference>
<comment type="catalytic activity">
    <reaction evidence="7">
        <text>L-cysteinyl-[protein] + hexadecanoyl-CoA = S-hexadecanoyl-L-cysteinyl-[protein] + CoA</text>
        <dbReference type="Rhea" id="RHEA:36683"/>
        <dbReference type="Rhea" id="RHEA-COMP:10131"/>
        <dbReference type="Rhea" id="RHEA-COMP:11032"/>
        <dbReference type="ChEBI" id="CHEBI:29950"/>
        <dbReference type="ChEBI" id="CHEBI:57287"/>
        <dbReference type="ChEBI" id="CHEBI:57379"/>
        <dbReference type="ChEBI" id="CHEBI:74151"/>
        <dbReference type="EC" id="2.3.1.225"/>
    </reaction>
</comment>
<sequence length="343" mass="38104">MSSAVRPRRVNGLAPPYTAAQISTWIFLPLLVLEFCFFVSPLLPLAASIPCTLAFGCFAISSAVFGFLAMKVDPKDPRLPNENNVTTTTRTTAPTYDPEEPTKQCWICDVQVGEKSMHCKFCNKCVDHFDHHCMWLNTCVGKANYHYFFRCMVSIAIMLVIQAVIQLALILDIYLGSGATKERAEGWFQADATIAVVVVMAIFLFFNLGSLSLIGQLLLFHIRLQRNGLSTYQYIVRDNQQRREKARMEDELTMRREMTIAHAKNEGKGCLSLRLEANGILRKQCGVTCCDPLKTEEEGKEAEMAPHSGGNGVSNGDGQALTISNGDEDDDGIDDESKETENV</sequence>
<feature type="transmembrane region" description="Helical" evidence="7">
    <location>
        <begin position="20"/>
        <end position="40"/>
    </location>
</feature>
<dbReference type="Proteomes" id="UP000693970">
    <property type="component" value="Unassembled WGS sequence"/>
</dbReference>
<evidence type="ECO:0000256" key="1">
    <source>
        <dbReference type="ARBA" id="ARBA00004141"/>
    </source>
</evidence>
<evidence type="ECO:0000256" key="4">
    <source>
        <dbReference type="ARBA" id="ARBA00022989"/>
    </source>
</evidence>
<gene>
    <name evidence="10" type="ORF">IV203_031207</name>
</gene>
<organism evidence="10 11">
    <name type="scientific">Nitzschia inconspicua</name>
    <dbReference type="NCBI Taxonomy" id="303405"/>
    <lineage>
        <taxon>Eukaryota</taxon>
        <taxon>Sar</taxon>
        <taxon>Stramenopiles</taxon>
        <taxon>Ochrophyta</taxon>
        <taxon>Bacillariophyta</taxon>
        <taxon>Bacillariophyceae</taxon>
        <taxon>Bacillariophycidae</taxon>
        <taxon>Bacillariales</taxon>
        <taxon>Bacillariaceae</taxon>
        <taxon>Nitzschia</taxon>
    </lineage>
</organism>
<feature type="domain" description="Palmitoyltransferase DHHC" evidence="9">
    <location>
        <begin position="100"/>
        <end position="235"/>
    </location>
</feature>
<comment type="domain">
    <text evidence="7">The DHHC domain is required for palmitoyltransferase activity.</text>
</comment>
<evidence type="ECO:0000256" key="2">
    <source>
        <dbReference type="ARBA" id="ARBA00022679"/>
    </source>
</evidence>
<comment type="similarity">
    <text evidence="7">Belongs to the DHHC palmitoyltransferase family.</text>
</comment>